<sequence length="82" mass="9753">MLRRIHDCAPVHKARSIKTWMREFGVDELDWPTQSPDLNPIEHLRDELEQRLRARPSCLTSVYFLQDITIINTVTFLVNNYQ</sequence>
<evidence type="ECO:0000313" key="3">
    <source>
        <dbReference type="Proteomes" id="UP000472265"/>
    </source>
</evidence>
<proteinExistence type="predicted"/>
<dbReference type="InterPro" id="IPR038717">
    <property type="entry name" value="Tc1-like_DDE_dom"/>
</dbReference>
<reference evidence="2" key="3">
    <citation type="submission" date="2025-09" db="UniProtKB">
        <authorList>
            <consortium name="Ensembl"/>
        </authorList>
    </citation>
    <scope>IDENTIFICATION</scope>
</reference>
<keyword evidence="3" id="KW-1185">Reference proteome</keyword>
<dbReference type="Ensembl" id="ENSSAUT00010002540.1">
    <property type="protein sequence ID" value="ENSSAUP00010002416.1"/>
    <property type="gene ID" value="ENSSAUG00010001176.1"/>
</dbReference>
<dbReference type="InParanoid" id="A0A671TM21"/>
<accession>A0A671TM21</accession>
<feature type="domain" description="Tc1-like transposase DDE" evidence="1">
    <location>
        <begin position="6"/>
        <end position="55"/>
    </location>
</feature>
<reference evidence="2" key="2">
    <citation type="submission" date="2025-08" db="UniProtKB">
        <authorList>
            <consortium name="Ensembl"/>
        </authorList>
    </citation>
    <scope>IDENTIFICATION</scope>
</reference>
<evidence type="ECO:0000313" key="2">
    <source>
        <dbReference type="Ensembl" id="ENSSAUP00010002416.1"/>
    </source>
</evidence>
<dbReference type="InterPro" id="IPR036397">
    <property type="entry name" value="RNaseH_sf"/>
</dbReference>
<dbReference type="Proteomes" id="UP000472265">
    <property type="component" value="Chromosome 4"/>
</dbReference>
<dbReference type="AlphaFoldDB" id="A0A671TM21"/>
<dbReference type="GeneTree" id="ENSGT01140000283130"/>
<evidence type="ECO:0000259" key="1">
    <source>
        <dbReference type="Pfam" id="PF13358"/>
    </source>
</evidence>
<name>A0A671TM21_SPAAU</name>
<organism evidence="2 3">
    <name type="scientific">Sparus aurata</name>
    <name type="common">Gilthead sea bream</name>
    <dbReference type="NCBI Taxonomy" id="8175"/>
    <lineage>
        <taxon>Eukaryota</taxon>
        <taxon>Metazoa</taxon>
        <taxon>Chordata</taxon>
        <taxon>Craniata</taxon>
        <taxon>Vertebrata</taxon>
        <taxon>Euteleostomi</taxon>
        <taxon>Actinopterygii</taxon>
        <taxon>Neopterygii</taxon>
        <taxon>Teleostei</taxon>
        <taxon>Neoteleostei</taxon>
        <taxon>Acanthomorphata</taxon>
        <taxon>Eupercaria</taxon>
        <taxon>Spariformes</taxon>
        <taxon>Sparidae</taxon>
        <taxon>Sparus</taxon>
    </lineage>
</organism>
<dbReference type="Pfam" id="PF13358">
    <property type="entry name" value="DDE_3"/>
    <property type="match status" value="1"/>
</dbReference>
<dbReference type="OMA" id="RRIHDCA"/>
<reference evidence="2" key="1">
    <citation type="submission" date="2021-04" db="EMBL/GenBank/DDBJ databases">
        <authorList>
            <consortium name="Wellcome Sanger Institute Data Sharing"/>
        </authorList>
    </citation>
    <scope>NUCLEOTIDE SEQUENCE [LARGE SCALE GENOMIC DNA]</scope>
</reference>
<dbReference type="GO" id="GO:0003676">
    <property type="term" value="F:nucleic acid binding"/>
    <property type="evidence" value="ECO:0007669"/>
    <property type="project" value="InterPro"/>
</dbReference>
<protein>
    <recommendedName>
        <fullName evidence="1">Tc1-like transposase DDE domain-containing protein</fullName>
    </recommendedName>
</protein>
<dbReference type="Gene3D" id="3.30.420.10">
    <property type="entry name" value="Ribonuclease H-like superfamily/Ribonuclease H"/>
    <property type="match status" value="1"/>
</dbReference>